<reference evidence="2 3" key="1">
    <citation type="submission" date="2018-02" db="EMBL/GenBank/DDBJ databases">
        <title>Genome sequence of Desulfovibrio carbinolicus DSM 3852.</title>
        <authorList>
            <person name="Wilbanks E."/>
            <person name="Skennerton C.T."/>
            <person name="Orphan V.J."/>
        </authorList>
    </citation>
    <scope>NUCLEOTIDE SEQUENCE [LARGE SCALE GENOMIC DNA]</scope>
    <source>
        <strain evidence="2 3">DSM 3852</strain>
    </source>
</reference>
<feature type="compositionally biased region" description="Basic residues" evidence="1">
    <location>
        <begin position="45"/>
        <end position="57"/>
    </location>
</feature>
<gene>
    <name evidence="2" type="ORF">C3Y92_09600</name>
</gene>
<organism evidence="2 3">
    <name type="scientific">Solidesulfovibrio carbinolicus</name>
    <dbReference type="NCBI Taxonomy" id="296842"/>
    <lineage>
        <taxon>Bacteria</taxon>
        <taxon>Pseudomonadati</taxon>
        <taxon>Thermodesulfobacteriota</taxon>
        <taxon>Desulfovibrionia</taxon>
        <taxon>Desulfovibrionales</taxon>
        <taxon>Desulfovibrionaceae</taxon>
        <taxon>Solidesulfovibrio</taxon>
    </lineage>
</organism>
<feature type="compositionally biased region" description="Polar residues" evidence="1">
    <location>
        <begin position="1"/>
        <end position="10"/>
    </location>
</feature>
<evidence type="ECO:0000313" key="3">
    <source>
        <dbReference type="Proteomes" id="UP000293296"/>
    </source>
</evidence>
<evidence type="ECO:0000313" key="2">
    <source>
        <dbReference type="EMBL" id="QAZ67463.1"/>
    </source>
</evidence>
<accession>A0A4P6HJS2</accession>
<feature type="region of interest" description="Disordered" evidence="1">
    <location>
        <begin position="1"/>
        <end position="57"/>
    </location>
</feature>
<protein>
    <submittedName>
        <fullName evidence="2">Uncharacterized protein</fullName>
    </submittedName>
</protein>
<name>A0A4P6HJS2_9BACT</name>
<dbReference type="AlphaFoldDB" id="A0A4P6HJS2"/>
<proteinExistence type="predicted"/>
<evidence type="ECO:0000256" key="1">
    <source>
        <dbReference type="SAM" id="MobiDB-lite"/>
    </source>
</evidence>
<dbReference type="Proteomes" id="UP000293296">
    <property type="component" value="Chromosome"/>
</dbReference>
<dbReference type="KEGG" id="dcb:C3Y92_09600"/>
<dbReference type="EMBL" id="CP026538">
    <property type="protein sequence ID" value="QAZ67463.1"/>
    <property type="molecule type" value="Genomic_DNA"/>
</dbReference>
<keyword evidence="3" id="KW-1185">Reference proteome</keyword>
<sequence length="216" mass="24160">MNSQPTTSQKPELKNSDSSPVADPKNVSVFSETTSTENKTETKAKKTPKRKRAHKITVSRDAEAMAAIDKDLDELKKSHVKIELSDKQVIEQKIDKILELKESGVGYEAIHRAFQKRLELQISTKTFVYYVQAILNKDRPKRDPKTVQISVPKEFAGKFEKLVDVLERGLSIACLAFNETEWKGRLDIGTVPDVELEFSTTVPTPEADAADSDAEA</sequence>